<evidence type="ECO:0000259" key="4">
    <source>
        <dbReference type="Pfam" id="PF16177"/>
    </source>
</evidence>
<dbReference type="KEGG" id="dpp:DICPUDRAFT_96983"/>
<dbReference type="EMBL" id="GL870982">
    <property type="protein sequence ID" value="EGC38171.1"/>
    <property type="molecule type" value="Genomic_DNA"/>
</dbReference>
<evidence type="ECO:0000256" key="1">
    <source>
        <dbReference type="ARBA" id="ARBA00006432"/>
    </source>
</evidence>
<proteinExistence type="inferred from homology"/>
<organism evidence="5 6">
    <name type="scientific">Dictyostelium purpureum</name>
    <name type="common">Slime mold</name>
    <dbReference type="NCBI Taxonomy" id="5786"/>
    <lineage>
        <taxon>Eukaryota</taxon>
        <taxon>Amoebozoa</taxon>
        <taxon>Evosea</taxon>
        <taxon>Eumycetozoa</taxon>
        <taxon>Dictyostelia</taxon>
        <taxon>Dictyosteliales</taxon>
        <taxon>Dictyosteliaceae</taxon>
        <taxon>Dictyostelium</taxon>
    </lineage>
</organism>
<dbReference type="Gene3D" id="3.30.300.30">
    <property type="match status" value="1"/>
</dbReference>
<dbReference type="InterPro" id="IPR045851">
    <property type="entry name" value="AMP-bd_C_sf"/>
</dbReference>
<evidence type="ECO:0000313" key="5">
    <source>
        <dbReference type="EMBL" id="EGC38171.1"/>
    </source>
</evidence>
<protein>
    <submittedName>
        <fullName evidence="5">Uncharacterized protein</fullName>
    </submittedName>
</protein>
<sequence length="652" mass="73851">MIKKKFQLSEPFNYKNDLEYSLEDQEHFFDEVATKYVHWDKKYTKAYSGDKCNPEWFKGGLLNACYNALDVHVKNPEFKDRVALIHETPARDNTNKLTYEQLWDEVCLLARGLQNLGVEKGDRVIIYMPMVNQTVIAMLACARIAAIHSVVFGGFASPQLAQRIEHCKPKVVISCNFGIEGHKVNSYTPLVENALELSSHKPNHVIVYNRKDIKTEPACPIMCGAIDWYEFTKDLQPLREYTPVDSTFPLYIIYTSGTTGMPKGILRDTGGHTVGLNYAMRNCYGMKPGETFFSASDIGWTAGHTLSVYAPLFVGLTSIIFEGKPYIPDAGIYWKLIEKHKVNSLFSAPTAMRAIHRDDSEGNLISKYDLSSLKNIWLAGERLDTATYNFLSIKTKKPIIDNYWQTESGWPILTYPSEQVPIKVNSTGKAVPGYSLAVLNSKQEPTSSDEIGELCIRLPVPPGFINTLYLNNEGYKKSYLDEYPGYLRTGDSCYVDRNGYYHIISRIDDIINVSGHRLSTGSIDEIIITHPKIVECAVIGARDELKGEIPIGLVVLKPQFKNDFEEIEQELIKMVRDTLGPFATFKKVIPLNRLPKTRSGKILRNVLRKIFNNEEYVVPPTIEDLEVIGEVEIEFDKYKLGKFETKDISPVK</sequence>
<dbReference type="GO" id="GO:0050218">
    <property type="term" value="F:propionate-CoA ligase activity"/>
    <property type="evidence" value="ECO:0000318"/>
    <property type="project" value="GO_Central"/>
</dbReference>
<feature type="domain" description="AMP-dependent synthetase/ligase" evidence="2">
    <location>
        <begin position="77"/>
        <end position="458"/>
    </location>
</feature>
<gene>
    <name evidence="5" type="ORF">DICPUDRAFT_96983</name>
</gene>
<evidence type="ECO:0000259" key="2">
    <source>
        <dbReference type="Pfam" id="PF00501"/>
    </source>
</evidence>
<dbReference type="OMA" id="LIWTSPT"/>
<dbReference type="Gene3D" id="3.40.50.12780">
    <property type="entry name" value="N-terminal domain of ligase-like"/>
    <property type="match status" value="1"/>
</dbReference>
<dbReference type="PROSITE" id="PS00455">
    <property type="entry name" value="AMP_BINDING"/>
    <property type="match status" value="1"/>
</dbReference>
<keyword evidence="6" id="KW-1185">Reference proteome</keyword>
<dbReference type="VEuPathDB" id="AmoebaDB:DICPUDRAFT_96983"/>
<dbReference type="Proteomes" id="UP000001064">
    <property type="component" value="Unassembled WGS sequence"/>
</dbReference>
<dbReference type="InterPro" id="IPR000873">
    <property type="entry name" value="AMP-dep_synth/lig_dom"/>
</dbReference>
<dbReference type="Pfam" id="PF16177">
    <property type="entry name" value="ACAS_N"/>
    <property type="match status" value="1"/>
</dbReference>
<dbReference type="InParanoid" id="F0ZCY4"/>
<dbReference type="InterPro" id="IPR032387">
    <property type="entry name" value="ACAS_N"/>
</dbReference>
<dbReference type="PANTHER" id="PTHR43347:SF3">
    <property type="entry name" value="ACYL-COA SYNTHETASE SHORT-CHAIN FAMILY MEMBER 3, MITOCHONDRIAL"/>
    <property type="match status" value="1"/>
</dbReference>
<evidence type="ECO:0000313" key="6">
    <source>
        <dbReference type="Proteomes" id="UP000001064"/>
    </source>
</evidence>
<dbReference type="Pfam" id="PF00501">
    <property type="entry name" value="AMP-binding"/>
    <property type="match status" value="1"/>
</dbReference>
<dbReference type="AlphaFoldDB" id="F0ZCY4"/>
<dbReference type="Pfam" id="PF13193">
    <property type="entry name" value="AMP-binding_C"/>
    <property type="match status" value="1"/>
</dbReference>
<dbReference type="OrthoDB" id="1706066at2759"/>
<feature type="domain" description="AMP-binding enzyme C-terminal" evidence="3">
    <location>
        <begin position="523"/>
        <end position="601"/>
    </location>
</feature>
<evidence type="ECO:0000259" key="3">
    <source>
        <dbReference type="Pfam" id="PF13193"/>
    </source>
</evidence>
<dbReference type="GeneID" id="10502692"/>
<accession>F0ZCY4</accession>
<reference evidence="6" key="1">
    <citation type="journal article" date="2011" name="Genome Biol.">
        <title>Comparative genomics of the social amoebae Dictyostelium discoideum and Dictyostelium purpureum.</title>
        <authorList>
            <consortium name="US DOE Joint Genome Institute (JGI-PGF)"/>
            <person name="Sucgang R."/>
            <person name="Kuo A."/>
            <person name="Tian X."/>
            <person name="Salerno W."/>
            <person name="Parikh A."/>
            <person name="Feasley C.L."/>
            <person name="Dalin E."/>
            <person name="Tu H."/>
            <person name="Huang E."/>
            <person name="Barry K."/>
            <person name="Lindquist E."/>
            <person name="Shapiro H."/>
            <person name="Bruce D."/>
            <person name="Schmutz J."/>
            <person name="Salamov A."/>
            <person name="Fey P."/>
            <person name="Gaudet P."/>
            <person name="Anjard C."/>
            <person name="Babu M.M."/>
            <person name="Basu S."/>
            <person name="Bushmanova Y."/>
            <person name="van der Wel H."/>
            <person name="Katoh-Kurasawa M."/>
            <person name="Dinh C."/>
            <person name="Coutinho P.M."/>
            <person name="Saito T."/>
            <person name="Elias M."/>
            <person name="Schaap P."/>
            <person name="Kay R.R."/>
            <person name="Henrissat B."/>
            <person name="Eichinger L."/>
            <person name="Rivero F."/>
            <person name="Putnam N.H."/>
            <person name="West C.M."/>
            <person name="Loomis W.F."/>
            <person name="Chisholm R.L."/>
            <person name="Shaulsky G."/>
            <person name="Strassmann J.E."/>
            <person name="Queller D.C."/>
            <person name="Kuspa A."/>
            <person name="Grigoriev I.V."/>
        </authorList>
    </citation>
    <scope>NUCLEOTIDE SEQUENCE [LARGE SCALE GENOMIC DNA]</scope>
    <source>
        <strain evidence="6">QSDP1</strain>
    </source>
</reference>
<dbReference type="PANTHER" id="PTHR43347">
    <property type="entry name" value="ACYL-COA SYNTHETASE"/>
    <property type="match status" value="1"/>
</dbReference>
<dbReference type="STRING" id="5786.F0ZCY4"/>
<dbReference type="InterPro" id="IPR042099">
    <property type="entry name" value="ANL_N_sf"/>
</dbReference>
<name>F0ZCY4_DICPU</name>
<dbReference type="InterPro" id="IPR025110">
    <property type="entry name" value="AMP-bd_C"/>
</dbReference>
<dbReference type="SUPFAM" id="SSF56801">
    <property type="entry name" value="Acetyl-CoA synthetase-like"/>
    <property type="match status" value="1"/>
</dbReference>
<dbReference type="InterPro" id="IPR020845">
    <property type="entry name" value="AMP-binding_CS"/>
</dbReference>
<dbReference type="eggNOG" id="KOG1175">
    <property type="taxonomic scope" value="Eukaryota"/>
</dbReference>
<dbReference type="RefSeq" id="XP_003285298.1">
    <property type="nucleotide sequence ID" value="XM_003285250.1"/>
</dbReference>
<comment type="similarity">
    <text evidence="1">Belongs to the ATP-dependent AMP-binding enzyme family.</text>
</comment>
<feature type="domain" description="Acetyl-coenzyme A synthetase N-terminal" evidence="4">
    <location>
        <begin position="14"/>
        <end position="68"/>
    </location>
</feature>